<reference evidence="3" key="1">
    <citation type="journal article" date="2019" name="Int. J. Syst. Evol. Microbiol.">
        <title>The Global Catalogue of Microorganisms (GCM) 10K type strain sequencing project: providing services to taxonomists for standard genome sequencing and annotation.</title>
        <authorList>
            <consortium name="The Broad Institute Genomics Platform"/>
            <consortium name="The Broad Institute Genome Sequencing Center for Infectious Disease"/>
            <person name="Wu L."/>
            <person name="Ma J."/>
        </authorList>
    </citation>
    <scope>NUCLEOTIDE SEQUENCE [LARGE SCALE GENOMIC DNA]</scope>
    <source>
        <strain evidence="3">JCM 4816</strain>
    </source>
</reference>
<sequence length="64" mass="6808">MAGITRRIIALFTISAIRANRSNGMLDRADEPRRAPDHAAGRRPVPAGTGRRGTADVRALADLG</sequence>
<comment type="caution">
    <text evidence="2">The sequence shown here is derived from an EMBL/GenBank/DDBJ whole genome shotgun (WGS) entry which is preliminary data.</text>
</comment>
<feature type="compositionally biased region" description="Basic and acidic residues" evidence="1">
    <location>
        <begin position="27"/>
        <end position="40"/>
    </location>
</feature>
<feature type="region of interest" description="Disordered" evidence="1">
    <location>
        <begin position="22"/>
        <end position="56"/>
    </location>
</feature>
<proteinExistence type="predicted"/>
<name>A0ABW1G3N1_9ACTN</name>
<evidence type="ECO:0000313" key="2">
    <source>
        <dbReference type="EMBL" id="MFC5909271.1"/>
    </source>
</evidence>
<dbReference type="EMBL" id="JBHSQJ010000075">
    <property type="protein sequence ID" value="MFC5909271.1"/>
    <property type="molecule type" value="Genomic_DNA"/>
</dbReference>
<dbReference type="RefSeq" id="WP_380584911.1">
    <property type="nucleotide sequence ID" value="NZ_JBHSQJ010000075.1"/>
</dbReference>
<keyword evidence="3" id="KW-1185">Reference proteome</keyword>
<protein>
    <submittedName>
        <fullName evidence="2">Uncharacterized protein</fullName>
    </submittedName>
</protein>
<gene>
    <name evidence="2" type="ORF">ACFP3V_18860</name>
</gene>
<dbReference type="Proteomes" id="UP001596174">
    <property type="component" value="Unassembled WGS sequence"/>
</dbReference>
<evidence type="ECO:0000256" key="1">
    <source>
        <dbReference type="SAM" id="MobiDB-lite"/>
    </source>
</evidence>
<accession>A0ABW1G3N1</accession>
<organism evidence="2 3">
    <name type="scientific">Streptacidiphilus monticola</name>
    <dbReference type="NCBI Taxonomy" id="2161674"/>
    <lineage>
        <taxon>Bacteria</taxon>
        <taxon>Bacillati</taxon>
        <taxon>Actinomycetota</taxon>
        <taxon>Actinomycetes</taxon>
        <taxon>Kitasatosporales</taxon>
        <taxon>Streptomycetaceae</taxon>
        <taxon>Streptacidiphilus</taxon>
    </lineage>
</organism>
<evidence type="ECO:0000313" key="3">
    <source>
        <dbReference type="Proteomes" id="UP001596174"/>
    </source>
</evidence>